<dbReference type="InterPro" id="IPR010721">
    <property type="entry name" value="UstE-like"/>
</dbReference>
<evidence type="ECO:0000313" key="2">
    <source>
        <dbReference type="EMBL" id="KAF2864590.1"/>
    </source>
</evidence>
<feature type="transmembrane region" description="Helical" evidence="1">
    <location>
        <begin position="198"/>
        <end position="217"/>
    </location>
</feature>
<evidence type="ECO:0000313" key="3">
    <source>
        <dbReference type="Proteomes" id="UP000799421"/>
    </source>
</evidence>
<organism evidence="2 3">
    <name type="scientific">Piedraia hortae CBS 480.64</name>
    <dbReference type="NCBI Taxonomy" id="1314780"/>
    <lineage>
        <taxon>Eukaryota</taxon>
        <taxon>Fungi</taxon>
        <taxon>Dikarya</taxon>
        <taxon>Ascomycota</taxon>
        <taxon>Pezizomycotina</taxon>
        <taxon>Dothideomycetes</taxon>
        <taxon>Dothideomycetidae</taxon>
        <taxon>Capnodiales</taxon>
        <taxon>Piedraiaceae</taxon>
        <taxon>Piedraia</taxon>
    </lineage>
</organism>
<dbReference type="AlphaFoldDB" id="A0A6A7CAW7"/>
<dbReference type="Gene3D" id="1.20.120.1630">
    <property type="match status" value="1"/>
</dbReference>
<dbReference type="Proteomes" id="UP000799421">
    <property type="component" value="Unassembled WGS sequence"/>
</dbReference>
<feature type="transmembrane region" description="Helical" evidence="1">
    <location>
        <begin position="99"/>
        <end position="117"/>
    </location>
</feature>
<dbReference type="Pfam" id="PF06966">
    <property type="entry name" value="DUF1295"/>
    <property type="match status" value="1"/>
</dbReference>
<keyword evidence="1" id="KW-0472">Membrane</keyword>
<gene>
    <name evidence="2" type="ORF">K470DRAFT_254222</name>
</gene>
<proteinExistence type="predicted"/>
<protein>
    <recommendedName>
        <fullName evidence="4">Steroid 5-alpha reductase C-terminal domain-containing protein</fullName>
    </recommendedName>
</protein>
<feature type="transmembrane region" description="Helical" evidence="1">
    <location>
        <begin position="21"/>
        <end position="41"/>
    </location>
</feature>
<evidence type="ECO:0008006" key="4">
    <source>
        <dbReference type="Google" id="ProtNLM"/>
    </source>
</evidence>
<feature type="transmembrane region" description="Helical" evidence="1">
    <location>
        <begin position="129"/>
        <end position="151"/>
    </location>
</feature>
<keyword evidence="1" id="KW-1133">Transmembrane helix</keyword>
<reference evidence="2" key="1">
    <citation type="journal article" date="2020" name="Stud. Mycol.">
        <title>101 Dothideomycetes genomes: a test case for predicting lifestyles and emergence of pathogens.</title>
        <authorList>
            <person name="Haridas S."/>
            <person name="Albert R."/>
            <person name="Binder M."/>
            <person name="Bloem J."/>
            <person name="Labutti K."/>
            <person name="Salamov A."/>
            <person name="Andreopoulos B."/>
            <person name="Baker S."/>
            <person name="Barry K."/>
            <person name="Bills G."/>
            <person name="Bluhm B."/>
            <person name="Cannon C."/>
            <person name="Castanera R."/>
            <person name="Culley D."/>
            <person name="Daum C."/>
            <person name="Ezra D."/>
            <person name="Gonzalez J."/>
            <person name="Henrissat B."/>
            <person name="Kuo A."/>
            <person name="Liang C."/>
            <person name="Lipzen A."/>
            <person name="Lutzoni F."/>
            <person name="Magnuson J."/>
            <person name="Mondo S."/>
            <person name="Nolan M."/>
            <person name="Ohm R."/>
            <person name="Pangilinan J."/>
            <person name="Park H.-J."/>
            <person name="Ramirez L."/>
            <person name="Alfaro M."/>
            <person name="Sun H."/>
            <person name="Tritt A."/>
            <person name="Yoshinaga Y."/>
            <person name="Zwiers L.-H."/>
            <person name="Turgeon B."/>
            <person name="Goodwin S."/>
            <person name="Spatafora J."/>
            <person name="Crous P."/>
            <person name="Grigoriev I."/>
        </authorList>
    </citation>
    <scope>NUCLEOTIDE SEQUENCE</scope>
    <source>
        <strain evidence="2">CBS 480.64</strain>
    </source>
</reference>
<evidence type="ECO:0000256" key="1">
    <source>
        <dbReference type="SAM" id="Phobius"/>
    </source>
</evidence>
<sequence>MTQAPRKGVDMISRGVKQRTMSGIATFVTLRLADPFIQYALLYGPSRSVEDNSDFEPKERTSLITGRSILLAMSVISMLKQNYHMLFVMQEDMTPRAAAIIGAVNFLLNSMNSLLFLRKSRKHSIWLALGSKLVPVRVALGSILFAVGIVFEWLSEVQRAAWKAKTENRGQVYARGLFSLSRHINYFGYTLWRSGYTLAGGGGLWSAIVAGFFVYDFNWRGIPILQRYMKEKYGEKSNWHKQVVPYKFVPFVW</sequence>
<keyword evidence="3" id="KW-1185">Reference proteome</keyword>
<dbReference type="OrthoDB" id="67965at2759"/>
<keyword evidence="1" id="KW-0812">Transmembrane</keyword>
<dbReference type="PANTHER" id="PTHR32251">
    <property type="entry name" value="3-OXO-5-ALPHA-STEROID 4-DEHYDROGENASE"/>
    <property type="match status" value="1"/>
</dbReference>
<dbReference type="GO" id="GO:0016020">
    <property type="term" value="C:membrane"/>
    <property type="evidence" value="ECO:0007669"/>
    <property type="project" value="TreeGrafter"/>
</dbReference>
<name>A0A6A7CAW7_9PEZI</name>
<dbReference type="PANTHER" id="PTHR32251:SF15">
    <property type="entry name" value="3-OXO-5-ALPHA-STEROID 4-DEHYDROGENASE (DUF1295)"/>
    <property type="match status" value="1"/>
</dbReference>
<accession>A0A6A7CAW7</accession>
<dbReference type="EMBL" id="MU005957">
    <property type="protein sequence ID" value="KAF2864590.1"/>
    <property type="molecule type" value="Genomic_DNA"/>
</dbReference>